<dbReference type="AlphaFoldDB" id="A0A397TVS4"/>
<proteinExistence type="predicted"/>
<reference evidence="2 3" key="1">
    <citation type="submission" date="2018-06" db="EMBL/GenBank/DDBJ databases">
        <title>Comparative genomics reveals the genomic features of Rhizophagus irregularis, R. cerebriforme, R. diaphanum and Gigaspora rosea, and their symbiotic lifestyle signature.</title>
        <authorList>
            <person name="Morin E."/>
            <person name="San Clemente H."/>
            <person name="Chen E.C.H."/>
            <person name="De La Providencia I."/>
            <person name="Hainaut M."/>
            <person name="Kuo A."/>
            <person name="Kohler A."/>
            <person name="Murat C."/>
            <person name="Tang N."/>
            <person name="Roy S."/>
            <person name="Loubradou J."/>
            <person name="Henrissat B."/>
            <person name="Grigoriev I.V."/>
            <person name="Corradi N."/>
            <person name="Roux C."/>
            <person name="Martin F.M."/>
        </authorList>
    </citation>
    <scope>NUCLEOTIDE SEQUENCE [LARGE SCALE GENOMIC DNA]</scope>
    <source>
        <strain evidence="2 3">DAOM 194757</strain>
    </source>
</reference>
<protein>
    <submittedName>
        <fullName evidence="2">Uncharacterized protein</fullName>
    </submittedName>
</protein>
<comment type="caution">
    <text evidence="2">The sequence shown here is derived from an EMBL/GenBank/DDBJ whole genome shotgun (WGS) entry which is preliminary data.</text>
</comment>
<keyword evidence="1" id="KW-0812">Transmembrane</keyword>
<evidence type="ECO:0000313" key="2">
    <source>
        <dbReference type="EMBL" id="RIB00459.1"/>
    </source>
</evidence>
<keyword evidence="3" id="KW-1185">Reference proteome</keyword>
<accession>A0A397TVS4</accession>
<gene>
    <name evidence="2" type="ORF">C2G38_2129887</name>
</gene>
<organism evidence="2 3">
    <name type="scientific">Gigaspora rosea</name>
    <dbReference type="NCBI Taxonomy" id="44941"/>
    <lineage>
        <taxon>Eukaryota</taxon>
        <taxon>Fungi</taxon>
        <taxon>Fungi incertae sedis</taxon>
        <taxon>Mucoromycota</taxon>
        <taxon>Glomeromycotina</taxon>
        <taxon>Glomeromycetes</taxon>
        <taxon>Diversisporales</taxon>
        <taxon>Gigasporaceae</taxon>
        <taxon>Gigaspora</taxon>
    </lineage>
</organism>
<dbReference type="Proteomes" id="UP000266673">
    <property type="component" value="Unassembled WGS sequence"/>
</dbReference>
<sequence>MLRLKKISNLFFFSSLIYVLTYYCLVWCLHFSLVAYICVSYINYFTWLLYDGSTSVLLRL</sequence>
<feature type="transmembrane region" description="Helical" evidence="1">
    <location>
        <begin position="31"/>
        <end position="50"/>
    </location>
</feature>
<evidence type="ECO:0000313" key="3">
    <source>
        <dbReference type="Proteomes" id="UP000266673"/>
    </source>
</evidence>
<evidence type="ECO:0000256" key="1">
    <source>
        <dbReference type="SAM" id="Phobius"/>
    </source>
</evidence>
<keyword evidence="1" id="KW-1133">Transmembrane helix</keyword>
<keyword evidence="1" id="KW-0472">Membrane</keyword>
<feature type="transmembrane region" description="Helical" evidence="1">
    <location>
        <begin position="7"/>
        <end position="25"/>
    </location>
</feature>
<dbReference type="EMBL" id="QKWP01004194">
    <property type="protein sequence ID" value="RIB00459.1"/>
    <property type="molecule type" value="Genomic_DNA"/>
</dbReference>
<name>A0A397TVS4_9GLOM</name>